<reference evidence="2 3" key="1">
    <citation type="submission" date="2017-08" db="EMBL/GenBank/DDBJ databases">
        <title>Mesorhizobium wenxinae sp. nov., a novel rhizobial species isolated from root nodules of chickpea (Cicer arietinum L.).</title>
        <authorList>
            <person name="Zhang J."/>
        </authorList>
    </citation>
    <scope>NUCLEOTIDE SEQUENCE [LARGE SCALE GENOMIC DNA]</scope>
    <source>
        <strain evidence="3">WYCCWR 10019</strain>
    </source>
</reference>
<evidence type="ECO:0008006" key="4">
    <source>
        <dbReference type="Google" id="ProtNLM"/>
    </source>
</evidence>
<dbReference type="Gene3D" id="6.10.250.730">
    <property type="match status" value="1"/>
</dbReference>
<gene>
    <name evidence="2" type="ORF">CIT31_30540</name>
</gene>
<keyword evidence="3" id="KW-1185">Reference proteome</keyword>
<dbReference type="RefSeq" id="WP_095521611.1">
    <property type="nucleotide sequence ID" value="NZ_NPKH01000039.1"/>
</dbReference>
<comment type="caution">
    <text evidence="2">The sequence shown here is derived from an EMBL/GenBank/DDBJ whole genome shotgun (WGS) entry which is preliminary data.</text>
</comment>
<protein>
    <recommendedName>
        <fullName evidence="4">DUF982 domain-containing protein</fullName>
    </recommendedName>
</protein>
<dbReference type="EMBL" id="NPKH01000039">
    <property type="protein sequence ID" value="PAP91595.1"/>
    <property type="molecule type" value="Genomic_DNA"/>
</dbReference>
<dbReference type="AlphaFoldDB" id="A0A271K977"/>
<sequence length="107" mass="12120">MMDNKPFEKPVVVELGHVGKYREIRSTQETAECLMTVWPLNRGPRHRDALDTCLKVLEGYRSTADARRALVEAAKESDVLVPEERLSDGRLPEDKLPEGKLPQGKLH</sequence>
<dbReference type="OrthoDB" id="8084653at2"/>
<feature type="region of interest" description="Disordered" evidence="1">
    <location>
        <begin position="79"/>
        <end position="107"/>
    </location>
</feature>
<dbReference type="Proteomes" id="UP000215931">
    <property type="component" value="Unassembled WGS sequence"/>
</dbReference>
<name>A0A271K977_9HYPH</name>
<organism evidence="2 3">
    <name type="scientific">Mesorhizobium wenxiniae</name>
    <dbReference type="NCBI Taxonomy" id="2014805"/>
    <lineage>
        <taxon>Bacteria</taxon>
        <taxon>Pseudomonadati</taxon>
        <taxon>Pseudomonadota</taxon>
        <taxon>Alphaproteobacteria</taxon>
        <taxon>Hyphomicrobiales</taxon>
        <taxon>Phyllobacteriaceae</taxon>
        <taxon>Mesorhizobium</taxon>
    </lineage>
</organism>
<evidence type="ECO:0000256" key="1">
    <source>
        <dbReference type="SAM" id="MobiDB-lite"/>
    </source>
</evidence>
<feature type="compositionally biased region" description="Basic and acidic residues" evidence="1">
    <location>
        <begin position="79"/>
        <end position="98"/>
    </location>
</feature>
<dbReference type="Pfam" id="PF06169">
    <property type="entry name" value="DUF982"/>
    <property type="match status" value="1"/>
</dbReference>
<evidence type="ECO:0000313" key="3">
    <source>
        <dbReference type="Proteomes" id="UP000215931"/>
    </source>
</evidence>
<evidence type="ECO:0000313" key="2">
    <source>
        <dbReference type="EMBL" id="PAP91595.1"/>
    </source>
</evidence>
<accession>A0A271K977</accession>
<dbReference type="InterPro" id="IPR010385">
    <property type="entry name" value="DUF982"/>
</dbReference>
<proteinExistence type="predicted"/>